<dbReference type="Proteomes" id="UP000825935">
    <property type="component" value="Chromosome 32"/>
</dbReference>
<evidence type="ECO:0000313" key="1">
    <source>
        <dbReference type="EMBL" id="KAH7287708.1"/>
    </source>
</evidence>
<dbReference type="EMBL" id="CM035437">
    <property type="protein sequence ID" value="KAH7287708.1"/>
    <property type="molecule type" value="Genomic_DNA"/>
</dbReference>
<organism evidence="1 2">
    <name type="scientific">Ceratopteris richardii</name>
    <name type="common">Triangle waterfern</name>
    <dbReference type="NCBI Taxonomy" id="49495"/>
    <lineage>
        <taxon>Eukaryota</taxon>
        <taxon>Viridiplantae</taxon>
        <taxon>Streptophyta</taxon>
        <taxon>Embryophyta</taxon>
        <taxon>Tracheophyta</taxon>
        <taxon>Polypodiopsida</taxon>
        <taxon>Polypodiidae</taxon>
        <taxon>Polypodiales</taxon>
        <taxon>Pteridineae</taxon>
        <taxon>Pteridaceae</taxon>
        <taxon>Parkerioideae</taxon>
        <taxon>Ceratopteris</taxon>
    </lineage>
</organism>
<proteinExistence type="predicted"/>
<evidence type="ECO:0000313" key="2">
    <source>
        <dbReference type="Proteomes" id="UP000825935"/>
    </source>
</evidence>
<dbReference type="AlphaFoldDB" id="A0A8T2QW14"/>
<accession>A0A8T2QW14</accession>
<keyword evidence="2" id="KW-1185">Reference proteome</keyword>
<gene>
    <name evidence="1" type="ORF">KP509_32G070100</name>
</gene>
<protein>
    <submittedName>
        <fullName evidence="1">Uncharacterized protein</fullName>
    </submittedName>
</protein>
<name>A0A8T2QW14_CERRI</name>
<reference evidence="1" key="1">
    <citation type="submission" date="2021-08" db="EMBL/GenBank/DDBJ databases">
        <title>WGS assembly of Ceratopteris richardii.</title>
        <authorList>
            <person name="Marchant D.B."/>
            <person name="Chen G."/>
            <person name="Jenkins J."/>
            <person name="Shu S."/>
            <person name="Leebens-Mack J."/>
            <person name="Grimwood J."/>
            <person name="Schmutz J."/>
            <person name="Soltis P."/>
            <person name="Soltis D."/>
            <person name="Chen Z.-H."/>
        </authorList>
    </citation>
    <scope>NUCLEOTIDE SEQUENCE</scope>
    <source>
        <strain evidence="1">Whitten #5841</strain>
        <tissue evidence="1">Leaf</tissue>
    </source>
</reference>
<sequence>MAEDNDESIMLCFPCSKQRRLNEASTAPSSSSFKMIDTGITVTSKENMVLEVLSSIAKAKDSTHAADDEVRFVDDSGHATNPKQMDDDILPEVLASSPLKKVICFALNDIVTQLVEQQITAKAMEHSTITVQELSSTKRPFFASSSLSTHSTIGSYRIPGG</sequence>
<comment type="caution">
    <text evidence="1">The sequence shown here is derived from an EMBL/GenBank/DDBJ whole genome shotgun (WGS) entry which is preliminary data.</text>
</comment>